<dbReference type="Gene3D" id="2.60.120.10">
    <property type="entry name" value="Jelly Rolls"/>
    <property type="match status" value="1"/>
</dbReference>
<proteinExistence type="inferred from homology"/>
<evidence type="ECO:0000259" key="4">
    <source>
        <dbReference type="Pfam" id="PF04321"/>
    </source>
</evidence>
<dbReference type="Gene3D" id="3.90.25.10">
    <property type="entry name" value="UDP-galactose 4-epimerase, domain 1"/>
    <property type="match status" value="1"/>
</dbReference>
<dbReference type="Pfam" id="PF00908">
    <property type="entry name" value="dTDP_sugar_isom"/>
    <property type="match status" value="1"/>
</dbReference>
<keyword evidence="6" id="KW-1185">Reference proteome</keyword>
<sequence length="452" mass="49544">MHLQPTPIAGLFLIHLDLHGDSRGFFKENWQKEKFAALAGASRQLKDFTPVQNNISFNASAGVTRGMHAEPWDKLISVAHGEAFGAWIDMRADSPTYRSTFSAPITPDTAVFVPRGVANGFQAQTECTYCYLVNDHWSATADYTFCNLNEIDWPLTPTEISAADRTHPSLAEAQPFNAQKILILGGNGQLGTALRAVFPEADSLTRAELDITAPLSTQRDWNNYHTIINAAAYTKVDDAETHAHEAWATNAQAVANLAEICRDHNITLVHFSTDYVFDGTSPTPYIETDTPCPINVYGNSKAAGELAARSASKHFIIRTSWVVGAGKNFVSTMKHLAENGAHPTVVSDQIGRLTFADDLATAIPLLLERGDYGTYHFSSAGPASSWFDIAQEVWTLLGYDPSHVSACTTEDYAAQAPRPRMSMLALNKIESLGIMPGDWRELLKEKLTRGEL</sequence>
<dbReference type="GO" id="GO:0008830">
    <property type="term" value="F:dTDP-4-dehydrorhamnose 3,5-epimerase activity"/>
    <property type="evidence" value="ECO:0007669"/>
    <property type="project" value="UniProtKB-EC"/>
</dbReference>
<comment type="pathway">
    <text evidence="3">Carbohydrate biosynthesis; dTDP-L-rhamnose biosynthesis.</text>
</comment>
<dbReference type="NCBIfam" id="TIGR01214">
    <property type="entry name" value="rmlD"/>
    <property type="match status" value="1"/>
</dbReference>
<dbReference type="RefSeq" id="WP_277104836.1">
    <property type="nucleotide sequence ID" value="NZ_BAAAJS010000009.1"/>
</dbReference>
<reference evidence="5 6" key="1">
    <citation type="submission" date="2023-07" db="EMBL/GenBank/DDBJ databases">
        <title>Sequencing the genomes of 1000 actinobacteria strains.</title>
        <authorList>
            <person name="Klenk H.-P."/>
        </authorList>
    </citation>
    <scope>NUCLEOTIDE SEQUENCE [LARGE SCALE GENOMIC DNA]</scope>
    <source>
        <strain evidence="5 6">DSM 44508</strain>
    </source>
</reference>
<organism evidence="5 6">
    <name type="scientific">Corynebacterium felinum</name>
    <dbReference type="NCBI Taxonomy" id="131318"/>
    <lineage>
        <taxon>Bacteria</taxon>
        <taxon>Bacillati</taxon>
        <taxon>Actinomycetota</taxon>
        <taxon>Actinomycetes</taxon>
        <taxon>Mycobacteriales</taxon>
        <taxon>Corynebacteriaceae</taxon>
        <taxon>Corynebacterium</taxon>
    </lineage>
</organism>
<evidence type="ECO:0000256" key="2">
    <source>
        <dbReference type="ARBA" id="ARBA00010944"/>
    </source>
</evidence>
<dbReference type="InterPro" id="IPR036291">
    <property type="entry name" value="NAD(P)-bd_dom_sf"/>
</dbReference>
<dbReference type="EC" id="1.1.1.133" evidence="3"/>
<evidence type="ECO:0000256" key="1">
    <source>
        <dbReference type="ARBA" id="ARBA00010154"/>
    </source>
</evidence>
<dbReference type="EMBL" id="JAVDYF010000001">
    <property type="protein sequence ID" value="MDR7354499.1"/>
    <property type="molecule type" value="Genomic_DNA"/>
</dbReference>
<dbReference type="Proteomes" id="UP001183619">
    <property type="component" value="Unassembled WGS sequence"/>
</dbReference>
<dbReference type="PANTHER" id="PTHR10491">
    <property type="entry name" value="DTDP-4-DEHYDRORHAMNOSE REDUCTASE"/>
    <property type="match status" value="1"/>
</dbReference>
<dbReference type="InterPro" id="IPR014710">
    <property type="entry name" value="RmlC-like_jellyroll"/>
</dbReference>
<feature type="domain" description="RmlD-like substrate binding" evidence="4">
    <location>
        <begin position="180"/>
        <end position="448"/>
    </location>
</feature>
<dbReference type="InterPro" id="IPR011051">
    <property type="entry name" value="RmlC_Cupin_sf"/>
</dbReference>
<comment type="caution">
    <text evidence="5">The sequence shown here is derived from an EMBL/GenBank/DDBJ whole genome shotgun (WGS) entry which is preliminary data.</text>
</comment>
<dbReference type="InterPro" id="IPR000888">
    <property type="entry name" value="RmlC-like"/>
</dbReference>
<dbReference type="Pfam" id="PF04321">
    <property type="entry name" value="RmlD_sub_bind"/>
    <property type="match status" value="1"/>
</dbReference>
<gene>
    <name evidence="5" type="ORF">J2S37_001037</name>
</gene>
<keyword evidence="5" id="KW-0413">Isomerase</keyword>
<dbReference type="InterPro" id="IPR005913">
    <property type="entry name" value="dTDP_dehydrorham_reduct"/>
</dbReference>
<accession>A0ABU2BAV3</accession>
<comment type="similarity">
    <text evidence="1">Belongs to the dTDP-4-dehydrorhamnose 3,5-epimerase family.</text>
</comment>
<keyword evidence="3" id="KW-0560">Oxidoreductase</keyword>
<comment type="function">
    <text evidence="3">Catalyzes the reduction of dTDP-6-deoxy-L-lyxo-4-hexulose to yield dTDP-L-rhamnose.</text>
</comment>
<name>A0ABU2BAV3_9CORY</name>
<comment type="similarity">
    <text evidence="2 3">Belongs to the dTDP-4-dehydrorhamnose reductase family.</text>
</comment>
<dbReference type="SUPFAM" id="SSF51735">
    <property type="entry name" value="NAD(P)-binding Rossmann-fold domains"/>
    <property type="match status" value="1"/>
</dbReference>
<keyword evidence="3" id="KW-0521">NADP</keyword>
<dbReference type="Gene3D" id="3.40.50.720">
    <property type="entry name" value="NAD(P)-binding Rossmann-like Domain"/>
    <property type="match status" value="1"/>
</dbReference>
<evidence type="ECO:0000256" key="3">
    <source>
        <dbReference type="RuleBase" id="RU364082"/>
    </source>
</evidence>
<dbReference type="SUPFAM" id="SSF51182">
    <property type="entry name" value="RmlC-like cupins"/>
    <property type="match status" value="1"/>
</dbReference>
<dbReference type="InterPro" id="IPR029903">
    <property type="entry name" value="RmlD-like-bd"/>
</dbReference>
<dbReference type="PANTHER" id="PTHR10491:SF4">
    <property type="entry name" value="METHIONINE ADENOSYLTRANSFERASE 2 SUBUNIT BETA"/>
    <property type="match status" value="1"/>
</dbReference>
<protein>
    <recommendedName>
        <fullName evidence="3">dTDP-4-dehydrorhamnose reductase</fullName>
        <ecNumber evidence="3">1.1.1.133</ecNumber>
    </recommendedName>
</protein>
<dbReference type="CDD" id="cd05254">
    <property type="entry name" value="dTDP_HR_like_SDR_e"/>
    <property type="match status" value="1"/>
</dbReference>
<evidence type="ECO:0000313" key="6">
    <source>
        <dbReference type="Proteomes" id="UP001183619"/>
    </source>
</evidence>
<evidence type="ECO:0000313" key="5">
    <source>
        <dbReference type="EMBL" id="MDR7354499.1"/>
    </source>
</evidence>